<name>A0A3R7LVI3_9TRYP</name>
<sequence length="293" mass="30684">MFVQQEALERVTAGARTRVSNLTREEELLLRGVRPGSEFAPLLYSALSPPHSRAEGVRPVHSAGVRGVAAAGYGSGYNLKGEEVSSGVMEKTQTISPPKNVGANLHHKNFAASPDVETGIGYSSQARRPGNMQGCAMPRTSPRVLVPSLMPMCDAAPPAPPQPLPHNVSLSGFRGGALPPLNTEASNDVDLAKVPLKGLTGSPRLQTPGQPKAFTSGSIPISDTKARLAELGDFNLPLSWPSHEDHAKHLAGRGRIGKKAPLAPLRTFGKSAAGITAKKAIPSSGKAQQSGRL</sequence>
<proteinExistence type="predicted"/>
<dbReference type="GeneID" id="40321706"/>
<feature type="compositionally biased region" description="Polar residues" evidence="1">
    <location>
        <begin position="203"/>
        <end position="219"/>
    </location>
</feature>
<protein>
    <submittedName>
        <fullName evidence="2">Uncharacterized protein</fullName>
    </submittedName>
</protein>
<comment type="caution">
    <text evidence="2">The sequence shown here is derived from an EMBL/GenBank/DDBJ whole genome shotgun (WGS) entry which is preliminary data.</text>
</comment>
<accession>A0A3R7LVI3</accession>
<keyword evidence="3" id="KW-1185">Reference proteome</keyword>
<dbReference type="AlphaFoldDB" id="A0A3R7LVI3"/>
<feature type="region of interest" description="Disordered" evidence="1">
    <location>
        <begin position="200"/>
        <end position="219"/>
    </location>
</feature>
<evidence type="ECO:0000313" key="2">
    <source>
        <dbReference type="EMBL" id="RNF04088.1"/>
    </source>
</evidence>
<evidence type="ECO:0000313" key="3">
    <source>
        <dbReference type="Proteomes" id="UP000284403"/>
    </source>
</evidence>
<dbReference type="RefSeq" id="XP_029224973.1">
    <property type="nucleotide sequence ID" value="XM_029374952.1"/>
</dbReference>
<dbReference type="Proteomes" id="UP000284403">
    <property type="component" value="Unassembled WGS sequence"/>
</dbReference>
<gene>
    <name evidence="2" type="ORF">Tco025E_08095</name>
</gene>
<dbReference type="OrthoDB" id="243907at2759"/>
<dbReference type="EMBL" id="MKKU01000693">
    <property type="protein sequence ID" value="RNF04088.1"/>
    <property type="molecule type" value="Genomic_DNA"/>
</dbReference>
<feature type="region of interest" description="Disordered" evidence="1">
    <location>
        <begin position="274"/>
        <end position="293"/>
    </location>
</feature>
<reference evidence="2 3" key="1">
    <citation type="journal article" date="2018" name="BMC Genomics">
        <title>Genomic comparison of Trypanosoma conorhini and Trypanosoma rangeli to Trypanosoma cruzi strains of high and low virulence.</title>
        <authorList>
            <person name="Bradwell K.R."/>
            <person name="Koparde V.N."/>
            <person name="Matveyev A.V."/>
            <person name="Serrano M.G."/>
            <person name="Alves J.M."/>
            <person name="Parikh H."/>
            <person name="Huang B."/>
            <person name="Lee V."/>
            <person name="Espinosa-Alvarez O."/>
            <person name="Ortiz P.A."/>
            <person name="Costa-Martins A.G."/>
            <person name="Teixeira M.M."/>
            <person name="Buck G.A."/>
        </authorList>
    </citation>
    <scope>NUCLEOTIDE SEQUENCE [LARGE SCALE GENOMIC DNA]</scope>
    <source>
        <strain evidence="2 3">025E</strain>
    </source>
</reference>
<evidence type="ECO:0000256" key="1">
    <source>
        <dbReference type="SAM" id="MobiDB-lite"/>
    </source>
</evidence>
<organism evidence="2 3">
    <name type="scientific">Trypanosoma conorhini</name>
    <dbReference type="NCBI Taxonomy" id="83891"/>
    <lineage>
        <taxon>Eukaryota</taxon>
        <taxon>Discoba</taxon>
        <taxon>Euglenozoa</taxon>
        <taxon>Kinetoplastea</taxon>
        <taxon>Metakinetoplastina</taxon>
        <taxon>Trypanosomatida</taxon>
        <taxon>Trypanosomatidae</taxon>
        <taxon>Trypanosoma</taxon>
    </lineage>
</organism>